<evidence type="ECO:0000313" key="1">
    <source>
        <dbReference type="EMBL" id="QDR81966.1"/>
    </source>
</evidence>
<dbReference type="EMBL" id="CP036259">
    <property type="protein sequence ID" value="QDR81966.1"/>
    <property type="molecule type" value="Genomic_DNA"/>
</dbReference>
<reference evidence="1 2" key="1">
    <citation type="submission" date="2019-02" db="EMBL/GenBank/DDBJ databases">
        <title>Closed genome of Sporomusa termitida DSM 4440.</title>
        <authorList>
            <person name="Poehlein A."/>
            <person name="Daniel R."/>
        </authorList>
    </citation>
    <scope>NUCLEOTIDE SEQUENCE [LARGE SCALE GENOMIC DNA]</scope>
    <source>
        <strain evidence="1 2">DSM 4440</strain>
    </source>
</reference>
<keyword evidence="2" id="KW-1185">Reference proteome</keyword>
<evidence type="ECO:0000313" key="2">
    <source>
        <dbReference type="Proteomes" id="UP000320776"/>
    </source>
</evidence>
<dbReference type="KEGG" id="sted:SPTER_33860"/>
<proteinExistence type="predicted"/>
<name>A0A517DXJ6_9FIRM</name>
<dbReference type="InterPro" id="IPR045527">
    <property type="entry name" value="DUF6470"/>
</dbReference>
<gene>
    <name evidence="1" type="primary">yviE</name>
    <name evidence="1" type="ORF">SPTER_33860</name>
</gene>
<organism evidence="1 2">
    <name type="scientific">Sporomusa termitida</name>
    <dbReference type="NCBI Taxonomy" id="2377"/>
    <lineage>
        <taxon>Bacteria</taxon>
        <taxon>Bacillati</taxon>
        <taxon>Bacillota</taxon>
        <taxon>Negativicutes</taxon>
        <taxon>Selenomonadales</taxon>
        <taxon>Sporomusaceae</taxon>
        <taxon>Sporomusa</taxon>
    </lineage>
</organism>
<dbReference type="Pfam" id="PF20074">
    <property type="entry name" value="DUF6470"/>
    <property type="match status" value="1"/>
</dbReference>
<dbReference type="Proteomes" id="UP000320776">
    <property type="component" value="Chromosome"/>
</dbReference>
<dbReference type="OrthoDB" id="1680451at2"/>
<dbReference type="RefSeq" id="WP_144351393.1">
    <property type="nucleotide sequence ID" value="NZ_CP036259.1"/>
</dbReference>
<accession>A0A517DXJ6</accession>
<protein>
    <submittedName>
        <fullName evidence="1">YviE</fullName>
    </submittedName>
</protein>
<sequence length="187" mass="21123">MLTLNISQQPAKMEITTVRADNNLTTTPPRLLIDTEAATVEIRQPQGELEIDWRPFRASYGIKDSGEFSRDNADRGRQIALETIGRIAEDGDQLARIESGQDAVVALATEANATPVPEVIWTWLEPPAIKYTAHQPEFRPTPARFSTELIRGTVNTDYEPYQFNLRMVQYPSITMWVTGYNDIDIRA</sequence>
<dbReference type="AlphaFoldDB" id="A0A517DXJ6"/>